<organism evidence="8 9">
    <name type="scientific">Steinernema hermaphroditum</name>
    <dbReference type="NCBI Taxonomy" id="289476"/>
    <lineage>
        <taxon>Eukaryota</taxon>
        <taxon>Metazoa</taxon>
        <taxon>Ecdysozoa</taxon>
        <taxon>Nematoda</taxon>
        <taxon>Chromadorea</taxon>
        <taxon>Rhabditida</taxon>
        <taxon>Tylenchina</taxon>
        <taxon>Panagrolaimomorpha</taxon>
        <taxon>Strongyloidoidea</taxon>
        <taxon>Steinernematidae</taxon>
        <taxon>Steinernema</taxon>
    </lineage>
</organism>
<evidence type="ECO:0000313" key="9">
    <source>
        <dbReference type="Proteomes" id="UP001175271"/>
    </source>
</evidence>
<evidence type="ECO:0000256" key="1">
    <source>
        <dbReference type="ARBA" id="ARBA00004613"/>
    </source>
</evidence>
<keyword evidence="3" id="KW-0964">Secreted</keyword>
<dbReference type="Pfam" id="PF05823">
    <property type="entry name" value="Gp-FAR-1"/>
    <property type="match status" value="1"/>
</dbReference>
<dbReference type="Gene3D" id="1.20.120.1100">
    <property type="match status" value="1"/>
</dbReference>
<dbReference type="InterPro" id="IPR008632">
    <property type="entry name" value="Gp-FAR-1"/>
</dbReference>
<dbReference type="GO" id="GO:0008289">
    <property type="term" value="F:lipid binding"/>
    <property type="evidence" value="ECO:0007669"/>
    <property type="project" value="UniProtKB-KW"/>
</dbReference>
<evidence type="ECO:0000256" key="4">
    <source>
        <dbReference type="ARBA" id="ARBA00022729"/>
    </source>
</evidence>
<dbReference type="AlphaFoldDB" id="A0AA39I8L9"/>
<comment type="caution">
    <text evidence="8">The sequence shown here is derived from an EMBL/GenBank/DDBJ whole genome shotgun (WGS) entry which is preliminary data.</text>
</comment>
<feature type="chain" id="PRO_5041255911" description="Fatty-acid and retinol-binding protein 1" evidence="7">
    <location>
        <begin position="19"/>
        <end position="170"/>
    </location>
</feature>
<feature type="signal peptide" evidence="7">
    <location>
        <begin position="1"/>
        <end position="18"/>
    </location>
</feature>
<comment type="similarity">
    <text evidence="2">Belongs to the fatty-acid and retinol-binding protein (FARBP) family.</text>
</comment>
<keyword evidence="4 7" id="KW-0732">Signal</keyword>
<evidence type="ECO:0000256" key="5">
    <source>
        <dbReference type="ARBA" id="ARBA00023054"/>
    </source>
</evidence>
<sequence length="170" mass="19594">MFSSKLILFALCLVMASSLPIPTHKDAKELYDLLPEDLKIFFQSLTSDDLKTFDSIRNKLKNKNFQETIDLIRQQNPQLSQKIKTAIEGIQRKIDGLSEEPKMFMNEAITRMFPETDDITVLQYVSGLVDVFEKAEKLSPQAVREIYRAFPTIERLVKHSSLNLRLSDIN</sequence>
<evidence type="ECO:0000313" key="8">
    <source>
        <dbReference type="EMBL" id="KAK0418739.1"/>
    </source>
</evidence>
<gene>
    <name evidence="8" type="ORF">QR680_013749</name>
</gene>
<protein>
    <recommendedName>
        <fullName evidence="10">Fatty-acid and retinol-binding protein 1</fullName>
    </recommendedName>
</protein>
<dbReference type="GO" id="GO:0005576">
    <property type="term" value="C:extracellular region"/>
    <property type="evidence" value="ECO:0007669"/>
    <property type="project" value="UniProtKB-SubCell"/>
</dbReference>
<reference evidence="8" key="1">
    <citation type="submission" date="2023-06" db="EMBL/GenBank/DDBJ databases">
        <title>Genomic analysis of the entomopathogenic nematode Steinernema hermaphroditum.</title>
        <authorList>
            <person name="Schwarz E.M."/>
            <person name="Heppert J.K."/>
            <person name="Baniya A."/>
            <person name="Schwartz H.T."/>
            <person name="Tan C.-H."/>
            <person name="Antoshechkin I."/>
            <person name="Sternberg P.W."/>
            <person name="Goodrich-Blair H."/>
            <person name="Dillman A.R."/>
        </authorList>
    </citation>
    <scope>NUCLEOTIDE SEQUENCE</scope>
    <source>
        <strain evidence="8">PS9179</strain>
        <tissue evidence="8">Whole animal</tissue>
    </source>
</reference>
<dbReference type="Proteomes" id="UP001175271">
    <property type="component" value="Unassembled WGS sequence"/>
</dbReference>
<accession>A0AA39I8L9</accession>
<comment type="subcellular location">
    <subcellularLocation>
        <location evidence="1">Secreted</location>
    </subcellularLocation>
</comment>
<proteinExistence type="inferred from homology"/>
<name>A0AA39I8L9_9BILA</name>
<evidence type="ECO:0000256" key="7">
    <source>
        <dbReference type="SAM" id="SignalP"/>
    </source>
</evidence>
<evidence type="ECO:0000256" key="6">
    <source>
        <dbReference type="ARBA" id="ARBA00023121"/>
    </source>
</evidence>
<keyword evidence="9" id="KW-1185">Reference proteome</keyword>
<evidence type="ECO:0008006" key="10">
    <source>
        <dbReference type="Google" id="ProtNLM"/>
    </source>
</evidence>
<keyword evidence="6" id="KW-0446">Lipid-binding</keyword>
<dbReference type="EMBL" id="JAUCMV010000002">
    <property type="protein sequence ID" value="KAK0418739.1"/>
    <property type="molecule type" value="Genomic_DNA"/>
</dbReference>
<evidence type="ECO:0000256" key="2">
    <source>
        <dbReference type="ARBA" id="ARBA00006648"/>
    </source>
</evidence>
<keyword evidence="5" id="KW-0175">Coiled coil</keyword>
<evidence type="ECO:0000256" key="3">
    <source>
        <dbReference type="ARBA" id="ARBA00022525"/>
    </source>
</evidence>